<protein>
    <recommendedName>
        <fullName evidence="3">C2H2-type domain-containing protein</fullName>
    </recommendedName>
</protein>
<evidence type="ECO:0000313" key="4">
    <source>
        <dbReference type="EMBL" id="KAF6751216.1"/>
    </source>
</evidence>
<feature type="compositionally biased region" description="Polar residues" evidence="2">
    <location>
        <begin position="128"/>
        <end position="139"/>
    </location>
</feature>
<name>A0A8H6HSY2_9AGAR</name>
<dbReference type="Proteomes" id="UP000521943">
    <property type="component" value="Unassembled WGS sequence"/>
</dbReference>
<keyword evidence="5" id="KW-1185">Reference proteome</keyword>
<dbReference type="AlphaFoldDB" id="A0A8H6HSY2"/>
<organism evidence="4 5">
    <name type="scientific">Ephemerocybe angulata</name>
    <dbReference type="NCBI Taxonomy" id="980116"/>
    <lineage>
        <taxon>Eukaryota</taxon>
        <taxon>Fungi</taxon>
        <taxon>Dikarya</taxon>
        <taxon>Basidiomycota</taxon>
        <taxon>Agaricomycotina</taxon>
        <taxon>Agaricomycetes</taxon>
        <taxon>Agaricomycetidae</taxon>
        <taxon>Agaricales</taxon>
        <taxon>Agaricineae</taxon>
        <taxon>Psathyrellaceae</taxon>
        <taxon>Ephemerocybe</taxon>
    </lineage>
</organism>
<accession>A0A8H6HSY2</accession>
<dbReference type="OrthoDB" id="8922241at2759"/>
<gene>
    <name evidence="4" type="ORF">DFP72DRAFT_851147</name>
</gene>
<reference evidence="4 5" key="1">
    <citation type="submission" date="2020-07" db="EMBL/GenBank/DDBJ databases">
        <title>Comparative genomics of pyrophilous fungi reveals a link between fire events and developmental genes.</title>
        <authorList>
            <consortium name="DOE Joint Genome Institute"/>
            <person name="Steindorff A.S."/>
            <person name="Carver A."/>
            <person name="Calhoun S."/>
            <person name="Stillman K."/>
            <person name="Liu H."/>
            <person name="Lipzen A."/>
            <person name="Pangilinan J."/>
            <person name="Labutti K."/>
            <person name="Bruns T.D."/>
            <person name="Grigoriev I.V."/>
        </authorList>
    </citation>
    <scope>NUCLEOTIDE SEQUENCE [LARGE SCALE GENOMIC DNA]</scope>
    <source>
        <strain evidence="4 5">CBS 144469</strain>
    </source>
</reference>
<dbReference type="PROSITE" id="PS50157">
    <property type="entry name" value="ZINC_FINGER_C2H2_2"/>
    <property type="match status" value="1"/>
</dbReference>
<feature type="compositionally biased region" description="Polar residues" evidence="2">
    <location>
        <begin position="98"/>
        <end position="110"/>
    </location>
</feature>
<dbReference type="PROSITE" id="PS00028">
    <property type="entry name" value="ZINC_FINGER_C2H2_1"/>
    <property type="match status" value="1"/>
</dbReference>
<dbReference type="InterPro" id="IPR013087">
    <property type="entry name" value="Znf_C2H2_type"/>
</dbReference>
<proteinExistence type="predicted"/>
<keyword evidence="1" id="KW-0863">Zinc-finger</keyword>
<evidence type="ECO:0000313" key="5">
    <source>
        <dbReference type="Proteomes" id="UP000521943"/>
    </source>
</evidence>
<evidence type="ECO:0000256" key="2">
    <source>
        <dbReference type="SAM" id="MobiDB-lite"/>
    </source>
</evidence>
<keyword evidence="1" id="KW-0479">Metal-binding</keyword>
<feature type="compositionally biased region" description="Polar residues" evidence="2">
    <location>
        <begin position="159"/>
        <end position="169"/>
    </location>
</feature>
<evidence type="ECO:0000259" key="3">
    <source>
        <dbReference type="PROSITE" id="PS50157"/>
    </source>
</evidence>
<feature type="domain" description="C2H2-type" evidence="3">
    <location>
        <begin position="211"/>
        <end position="240"/>
    </location>
</feature>
<sequence length="321" mass="36125">MTTTHSYPLPFDQYTASSSHSLNELVAYPDANGLNGDDAEKSCDDLEYPRIALNSWLAPVCNTLVPISHTHSEMVLEDSKTVDPINLESSAIGIPEVQTPSDIESNSTPYSDDDSLILEEDGACRQPRTLSRRLQSQTRLPGRSDDRKSILEGGITPNAYGTRSRTSVHGPQPIAGPPQSIRLFQMHGMVASDMKQAVTVKGFRADKFYNFKCPADQCAYTYSRISDFKRHLSGHLREAYPELFTIACKGITIEEYSRLSEEEKGFIRRSRSHSHVTFQRHNGEWRIGGCQKTVLQGFILTFDAHSWVNRRSKKLLKYHTL</sequence>
<evidence type="ECO:0000256" key="1">
    <source>
        <dbReference type="PROSITE-ProRule" id="PRU00042"/>
    </source>
</evidence>
<feature type="region of interest" description="Disordered" evidence="2">
    <location>
        <begin position="127"/>
        <end position="179"/>
    </location>
</feature>
<dbReference type="GO" id="GO:0008270">
    <property type="term" value="F:zinc ion binding"/>
    <property type="evidence" value="ECO:0007669"/>
    <property type="project" value="UniProtKB-KW"/>
</dbReference>
<dbReference type="EMBL" id="JACGCI010000052">
    <property type="protein sequence ID" value="KAF6751216.1"/>
    <property type="molecule type" value="Genomic_DNA"/>
</dbReference>
<comment type="caution">
    <text evidence="4">The sequence shown here is derived from an EMBL/GenBank/DDBJ whole genome shotgun (WGS) entry which is preliminary data.</text>
</comment>
<feature type="region of interest" description="Disordered" evidence="2">
    <location>
        <begin position="91"/>
        <end position="114"/>
    </location>
</feature>
<keyword evidence="1" id="KW-0862">Zinc</keyword>